<feature type="region of interest" description="Disordered" evidence="1">
    <location>
        <begin position="92"/>
        <end position="124"/>
    </location>
</feature>
<evidence type="ECO:0000259" key="2">
    <source>
        <dbReference type="Pfam" id="PF07717"/>
    </source>
</evidence>
<dbReference type="EMBL" id="JAEFCI010007331">
    <property type="protein sequence ID" value="KAG5459128.1"/>
    <property type="molecule type" value="Genomic_DNA"/>
</dbReference>
<comment type="caution">
    <text evidence="3">The sequence shown here is derived from an EMBL/GenBank/DDBJ whole genome shotgun (WGS) entry which is preliminary data.</text>
</comment>
<name>A0A8H8DI33_9FUNG</name>
<reference evidence="3 4" key="1">
    <citation type="journal article" name="Sci. Rep.">
        <title>Genome-scale phylogenetic analyses confirm Olpidium as the closest living zoosporic fungus to the non-flagellated, terrestrial fungi.</title>
        <authorList>
            <person name="Chang Y."/>
            <person name="Rochon D."/>
            <person name="Sekimoto S."/>
            <person name="Wang Y."/>
            <person name="Chovatia M."/>
            <person name="Sandor L."/>
            <person name="Salamov A."/>
            <person name="Grigoriev I.V."/>
            <person name="Stajich J.E."/>
            <person name="Spatafora J.W."/>
        </authorList>
    </citation>
    <scope>NUCLEOTIDE SEQUENCE [LARGE SCALE GENOMIC DNA]</scope>
    <source>
        <strain evidence="3">S191</strain>
    </source>
</reference>
<accession>A0A8H8DI33</accession>
<gene>
    <name evidence="3" type="ORF">BJ554DRAFT_507</name>
</gene>
<evidence type="ECO:0000313" key="4">
    <source>
        <dbReference type="Proteomes" id="UP000673691"/>
    </source>
</evidence>
<dbReference type="AlphaFoldDB" id="A0A8H8DI33"/>
<organism evidence="3 4">
    <name type="scientific">Olpidium bornovanus</name>
    <dbReference type="NCBI Taxonomy" id="278681"/>
    <lineage>
        <taxon>Eukaryota</taxon>
        <taxon>Fungi</taxon>
        <taxon>Fungi incertae sedis</taxon>
        <taxon>Olpidiomycota</taxon>
        <taxon>Olpidiomycotina</taxon>
        <taxon>Olpidiomycetes</taxon>
        <taxon>Olpidiales</taxon>
        <taxon>Olpidiaceae</taxon>
        <taxon>Olpidium</taxon>
    </lineage>
</organism>
<feature type="domain" description="DEAD-box helicase OB fold" evidence="2">
    <location>
        <begin position="10"/>
        <end position="87"/>
    </location>
</feature>
<feature type="non-terminal residue" evidence="3">
    <location>
        <position position="1"/>
    </location>
</feature>
<sequence length="124" mass="13754">NPNATDTVPVRKAIAAGFFQNAARITRGGDAYRTVKGSHTGYLHPSSGVLEERPKWVVYFELVLTSKEFMRQVIAVEPEWLLEAAPHFYKSSELQDDSKKMPKAPSAVRPQAPSPLNPVTFASR</sequence>
<evidence type="ECO:0000256" key="1">
    <source>
        <dbReference type="SAM" id="MobiDB-lite"/>
    </source>
</evidence>
<evidence type="ECO:0000313" key="3">
    <source>
        <dbReference type="EMBL" id="KAG5459128.1"/>
    </source>
</evidence>
<protein>
    <recommendedName>
        <fullName evidence="2">DEAD-box helicase OB fold domain-containing protein</fullName>
    </recommendedName>
</protein>
<dbReference type="InterPro" id="IPR011709">
    <property type="entry name" value="DEAD-box_helicase_OB_fold"/>
</dbReference>
<dbReference type="OrthoDB" id="10253254at2759"/>
<dbReference type="Proteomes" id="UP000673691">
    <property type="component" value="Unassembled WGS sequence"/>
</dbReference>
<dbReference type="Pfam" id="PF07717">
    <property type="entry name" value="OB_NTP_bind"/>
    <property type="match status" value="1"/>
</dbReference>
<keyword evidence="4" id="KW-1185">Reference proteome</keyword>
<proteinExistence type="predicted"/>